<accession>A0AB33XQG6</accession>
<gene>
    <name evidence="2" type="ORF">LRHMDP3_2845</name>
</gene>
<keyword evidence="1" id="KW-0472">Membrane</keyword>
<dbReference type="EMBL" id="AMQX01000028">
    <property type="protein sequence ID" value="EKS48525.1"/>
    <property type="molecule type" value="Genomic_DNA"/>
</dbReference>
<keyword evidence="1" id="KW-1133">Transmembrane helix</keyword>
<dbReference type="AlphaFoldDB" id="A0AB33XQG6"/>
<keyword evidence="1" id="KW-0812">Transmembrane</keyword>
<dbReference type="Proteomes" id="UP000009352">
    <property type="component" value="Unassembled WGS sequence"/>
</dbReference>
<comment type="caution">
    <text evidence="2">The sequence shown here is derived from an EMBL/GenBank/DDBJ whole genome shotgun (WGS) entry which is preliminary data.</text>
</comment>
<sequence length="39" mass="4368">MIGIEPTIKVLQTHALPLGYTAIFIKLSAFLLWQLEKLG</sequence>
<organism evidence="2 3">
    <name type="scientific">Lacticaseibacillus rhamnosus LRHMDP3</name>
    <dbReference type="NCBI Taxonomy" id="1203259"/>
    <lineage>
        <taxon>Bacteria</taxon>
        <taxon>Bacillati</taxon>
        <taxon>Bacillota</taxon>
        <taxon>Bacilli</taxon>
        <taxon>Lactobacillales</taxon>
        <taxon>Lactobacillaceae</taxon>
        <taxon>Lacticaseibacillus</taxon>
    </lineage>
</organism>
<evidence type="ECO:0000256" key="1">
    <source>
        <dbReference type="SAM" id="Phobius"/>
    </source>
</evidence>
<feature type="transmembrane region" description="Helical" evidence="1">
    <location>
        <begin position="15"/>
        <end position="33"/>
    </location>
</feature>
<reference evidence="2 3" key="1">
    <citation type="journal article" date="2013" name="Genome Announc.">
        <title>Draft Genome Sequence of Staphylococcus simulans UMC-CNS-990, Isolated from a Case of Chronic Bovine Mastitis.</title>
        <authorList>
            <person name="Calcutt M.J."/>
            <person name="Foecking M.F."/>
            <person name="Hsieh H.Y."/>
            <person name="Perry J."/>
            <person name="Stewart G.C."/>
            <person name="Middleton J.R."/>
        </authorList>
    </citation>
    <scope>NUCLEOTIDE SEQUENCE [LARGE SCALE GENOMIC DNA]</scope>
    <source>
        <strain evidence="2 3">LRHMDP3</strain>
    </source>
</reference>
<name>A0AB33XQG6_LACRH</name>
<evidence type="ECO:0000313" key="3">
    <source>
        <dbReference type="Proteomes" id="UP000009352"/>
    </source>
</evidence>
<proteinExistence type="predicted"/>
<evidence type="ECO:0000313" key="2">
    <source>
        <dbReference type="EMBL" id="EKS48525.1"/>
    </source>
</evidence>
<protein>
    <submittedName>
        <fullName evidence="2">Uncharacterized protein</fullName>
    </submittedName>
</protein>